<dbReference type="RefSeq" id="WP_088572261.1">
    <property type="nucleotide sequence ID" value="NZ_FYEK01000072.1"/>
</dbReference>
<evidence type="ECO:0000256" key="1">
    <source>
        <dbReference type="SAM" id="Coils"/>
    </source>
</evidence>
<dbReference type="CDD" id="cd05403">
    <property type="entry name" value="NT_KNTase_like"/>
    <property type="match status" value="1"/>
</dbReference>
<evidence type="ECO:0000259" key="3">
    <source>
        <dbReference type="Pfam" id="PF20797"/>
    </source>
</evidence>
<evidence type="ECO:0000259" key="2">
    <source>
        <dbReference type="Pfam" id="PF18765"/>
    </source>
</evidence>
<dbReference type="InterPro" id="IPR043519">
    <property type="entry name" value="NT_sf"/>
</dbReference>
<dbReference type="GO" id="GO:0016740">
    <property type="term" value="F:transferase activity"/>
    <property type="evidence" value="ECO:0007669"/>
    <property type="project" value="UniProtKB-KW"/>
</dbReference>
<dbReference type="InParanoid" id="A0A212RNI5"/>
<dbReference type="AlphaFoldDB" id="A0A212RNI5"/>
<dbReference type="SUPFAM" id="SSF81301">
    <property type="entry name" value="Nucleotidyltransferase"/>
    <property type="match status" value="1"/>
</dbReference>
<gene>
    <name evidence="4" type="ORF">SAMN02746019_00017410</name>
</gene>
<accession>A0A212RNI5</accession>
<organism evidence="4 5">
    <name type="scientific">Thermoflexus hugenholtzii JAD2</name>
    <dbReference type="NCBI Taxonomy" id="877466"/>
    <lineage>
        <taxon>Bacteria</taxon>
        <taxon>Bacillati</taxon>
        <taxon>Chloroflexota</taxon>
        <taxon>Thermoflexia</taxon>
        <taxon>Thermoflexales</taxon>
        <taxon>Thermoflexaceae</taxon>
        <taxon>Thermoflexus</taxon>
    </lineage>
</organism>
<reference evidence="5" key="1">
    <citation type="submission" date="2017-06" db="EMBL/GenBank/DDBJ databases">
        <authorList>
            <person name="Varghese N."/>
            <person name="Submissions S."/>
        </authorList>
    </citation>
    <scope>NUCLEOTIDE SEQUENCE [LARGE SCALE GENOMIC DNA]</scope>
    <source>
        <strain evidence="5">JAD2</strain>
    </source>
</reference>
<dbReference type="InterPro" id="IPR048769">
    <property type="entry name" value="HepT-like_dom"/>
</dbReference>
<dbReference type="InterPro" id="IPR041633">
    <property type="entry name" value="Polbeta"/>
</dbReference>
<keyword evidence="4" id="KW-0808">Transferase</keyword>
<name>A0A212RNI5_9CHLR</name>
<evidence type="ECO:0000313" key="5">
    <source>
        <dbReference type="Proteomes" id="UP000197025"/>
    </source>
</evidence>
<dbReference type="Pfam" id="PF18765">
    <property type="entry name" value="Polbeta"/>
    <property type="match status" value="1"/>
</dbReference>
<dbReference type="Proteomes" id="UP000197025">
    <property type="component" value="Unassembled WGS sequence"/>
</dbReference>
<feature type="domain" description="Polymerase beta nucleotidyltransferase" evidence="2">
    <location>
        <begin position="23"/>
        <end position="102"/>
    </location>
</feature>
<dbReference type="Pfam" id="PF20797">
    <property type="entry name" value="HepT-like_2"/>
    <property type="match status" value="1"/>
</dbReference>
<keyword evidence="1" id="KW-0175">Coiled coil</keyword>
<dbReference type="EMBL" id="FYEK01000072">
    <property type="protein sequence ID" value="SNB74101.1"/>
    <property type="molecule type" value="Genomic_DNA"/>
</dbReference>
<feature type="coiled-coil region" evidence="1">
    <location>
        <begin position="112"/>
        <end position="139"/>
    </location>
</feature>
<feature type="domain" description="HepT-like" evidence="3">
    <location>
        <begin position="148"/>
        <end position="255"/>
    </location>
</feature>
<sequence length="262" mass="30409">MAKDEKLESRRAAAWEAARACADLLRRRFGARRVFIFGSLAGQSPWHARSDIDIAVEGLAPERYFDALRECWALLPEGMELDLIPLESAPPTLRAHILGEEEMPIEPTEALRREIALELARLERRVQSLERLMSRWTGEPDEFALRSLGSILHDFYTGIERIFERIAVRIDGDLPAGPHWHTDLLWRMMSPWGESRPAVIDPALGSRLSDYLRFRHLFRHTYGFELEWERCRPLAERMAETFRELRTSLMAFLDSLTGRREP</sequence>
<dbReference type="Gene3D" id="3.30.460.10">
    <property type="entry name" value="Beta Polymerase, domain 2"/>
    <property type="match status" value="1"/>
</dbReference>
<proteinExistence type="predicted"/>
<keyword evidence="5" id="KW-1185">Reference proteome</keyword>
<protein>
    <submittedName>
        <fullName evidence="4">Predicted nucleotidyltransferase</fullName>
    </submittedName>
</protein>
<evidence type="ECO:0000313" key="4">
    <source>
        <dbReference type="EMBL" id="SNB74101.1"/>
    </source>
</evidence>
<dbReference type="OrthoDB" id="9792853at2"/>